<keyword evidence="2" id="KW-1185">Reference proteome</keyword>
<dbReference type="Proteomes" id="UP000094527">
    <property type="component" value="Unassembled WGS sequence"/>
</dbReference>
<accession>A0A1D2MKY3</accession>
<sequence length="77" mass="9095">MKSYTQKALTQSAAWILKALTVIPNQQVALEIYYAKFTRVRVFGRLRVPDDHILEQPEMSLWGRFTRLLETLRNPQF</sequence>
<protein>
    <submittedName>
        <fullName evidence="1">Uncharacterized protein</fullName>
    </submittedName>
</protein>
<evidence type="ECO:0000313" key="1">
    <source>
        <dbReference type="EMBL" id="ODM93585.1"/>
    </source>
</evidence>
<dbReference type="AlphaFoldDB" id="A0A1D2MKY3"/>
<evidence type="ECO:0000313" key="2">
    <source>
        <dbReference type="Proteomes" id="UP000094527"/>
    </source>
</evidence>
<gene>
    <name evidence="1" type="ORF">Ocin01_13102</name>
</gene>
<proteinExistence type="predicted"/>
<name>A0A1D2MKY3_ORCCI</name>
<organism evidence="1 2">
    <name type="scientific">Orchesella cincta</name>
    <name type="common">Springtail</name>
    <name type="synonym">Podura cincta</name>
    <dbReference type="NCBI Taxonomy" id="48709"/>
    <lineage>
        <taxon>Eukaryota</taxon>
        <taxon>Metazoa</taxon>
        <taxon>Ecdysozoa</taxon>
        <taxon>Arthropoda</taxon>
        <taxon>Hexapoda</taxon>
        <taxon>Collembola</taxon>
        <taxon>Entomobryomorpha</taxon>
        <taxon>Entomobryoidea</taxon>
        <taxon>Orchesellidae</taxon>
        <taxon>Orchesellinae</taxon>
        <taxon>Orchesella</taxon>
    </lineage>
</organism>
<reference evidence="1 2" key="1">
    <citation type="journal article" date="2016" name="Genome Biol. Evol.">
        <title>Gene Family Evolution Reflects Adaptation to Soil Environmental Stressors in the Genome of the Collembolan Orchesella cincta.</title>
        <authorList>
            <person name="Faddeeva-Vakhrusheva A."/>
            <person name="Derks M.F."/>
            <person name="Anvar S.Y."/>
            <person name="Agamennone V."/>
            <person name="Suring W."/>
            <person name="Smit S."/>
            <person name="van Straalen N.M."/>
            <person name="Roelofs D."/>
        </authorList>
    </citation>
    <scope>NUCLEOTIDE SEQUENCE [LARGE SCALE GENOMIC DNA]</scope>
    <source>
        <tissue evidence="1">Mixed pool</tissue>
    </source>
</reference>
<comment type="caution">
    <text evidence="1">The sequence shown here is derived from an EMBL/GenBank/DDBJ whole genome shotgun (WGS) entry which is preliminary data.</text>
</comment>
<dbReference type="EMBL" id="LJIJ01000952">
    <property type="protein sequence ID" value="ODM93585.1"/>
    <property type="molecule type" value="Genomic_DNA"/>
</dbReference>